<evidence type="ECO:0000313" key="1">
    <source>
        <dbReference type="EMBL" id="QEQ96020.1"/>
    </source>
</evidence>
<name>A0A5P1R8R7_9GAMM</name>
<keyword evidence="2" id="KW-1185">Reference proteome</keyword>
<proteinExistence type="predicted"/>
<accession>A0A5P1R8R7</accession>
<protein>
    <submittedName>
        <fullName evidence="1">Uncharacterized protein</fullName>
    </submittedName>
</protein>
<organism evidence="1 2">
    <name type="scientific">Neptunomonas concharum</name>
    <dbReference type="NCBI Taxonomy" id="1031538"/>
    <lineage>
        <taxon>Bacteria</taxon>
        <taxon>Pseudomonadati</taxon>
        <taxon>Pseudomonadota</taxon>
        <taxon>Gammaproteobacteria</taxon>
        <taxon>Oceanospirillales</taxon>
        <taxon>Oceanospirillaceae</taxon>
        <taxon>Neptunomonas</taxon>
    </lineage>
</organism>
<dbReference type="PROSITE" id="PS51257">
    <property type="entry name" value="PROKAR_LIPOPROTEIN"/>
    <property type="match status" value="1"/>
</dbReference>
<evidence type="ECO:0000313" key="2">
    <source>
        <dbReference type="Proteomes" id="UP000324760"/>
    </source>
</evidence>
<dbReference type="RefSeq" id="WP_138988903.1">
    <property type="nucleotide sequence ID" value="NZ_CP043869.1"/>
</dbReference>
<dbReference type="OrthoDB" id="9932292at2"/>
<dbReference type="KEGG" id="ncu:F0U83_04470"/>
<reference evidence="1 2" key="1">
    <citation type="journal article" date="2019" name="Biochem. Eng. J.">
        <title>Metabolic engineering of the marine bacteria Neptunomonas concharum for the production of acetoin and meso-2,3-butanediol from acetate.</title>
        <authorList>
            <person name="Li W."/>
            <person name="Pu N."/>
            <person name="Liu C.-X."/>
            <person name="Yuan Q.-P."/>
            <person name="Li Z.-J."/>
        </authorList>
    </citation>
    <scope>NUCLEOTIDE SEQUENCE [LARGE SCALE GENOMIC DNA]</scope>
    <source>
        <strain evidence="1 2">JCM17730</strain>
    </source>
</reference>
<dbReference type="EMBL" id="CP043869">
    <property type="protein sequence ID" value="QEQ96020.1"/>
    <property type="molecule type" value="Genomic_DNA"/>
</dbReference>
<sequence>MRRLSSYLSIVAVVLLLAGCSSSGLRSDLSAEQLPVCDSHHSQHIHRVSSLQKTTTIMVHPGLLFAIDWGGQRALDVGQALVVRGFADRVLEVRSRKKEPMAKQMLADGGGEFVGIHYSMGGSPSVLQAALEAAEEVSKKVGVDVGYSAIMVDPFALSDLESVVDPDNPYLRRVFVVLSNQYMPFRPDPSGLSRRVTDNPKFHFVYAEEFGVLWNHFSFLTDVKNSERETRDAKRGREIFDQLLLGLFGRLEGDEVEQKLYNLKLNYAKQDKRYLIPGLCRLAAP</sequence>
<dbReference type="Proteomes" id="UP000324760">
    <property type="component" value="Chromosome"/>
</dbReference>
<gene>
    <name evidence="1" type="ORF">F0U83_04470</name>
</gene>
<dbReference type="AlphaFoldDB" id="A0A5P1R8R7"/>